<dbReference type="EMBL" id="CP022603">
    <property type="protein sequence ID" value="ASV84261.1"/>
    <property type="molecule type" value="Genomic_DNA"/>
</dbReference>
<evidence type="ECO:0000313" key="2">
    <source>
        <dbReference type="Proteomes" id="UP000215256"/>
    </source>
</evidence>
<accession>A0A248UD07</accession>
<name>A0A248UD07_9HYPH</name>
<gene>
    <name evidence="1" type="ORF">CES85_5053</name>
</gene>
<proteinExistence type="predicted"/>
<dbReference type="KEGG" id="och:CES85_5053"/>
<protein>
    <submittedName>
        <fullName evidence="1">Amidohydrolase 3 domain protein</fullName>
    </submittedName>
</protein>
<sequence length="72" mass="8213">MMAPAEHLALLDQVMSQNLAIRYRGMLVSTAMDQWEKLNIKPGFGSDLYRYEDIKAWADGSNQARTGYQCEN</sequence>
<reference evidence="1 2" key="1">
    <citation type="submission" date="2017-07" db="EMBL/GenBank/DDBJ databases">
        <title>Phylogenetic study on the rhizospheric bacterium Ochrobactrum sp. A44.</title>
        <authorList>
            <person name="Krzyzanowska D.M."/>
            <person name="Ossowicki A."/>
            <person name="Rajewska M."/>
            <person name="Maciag T."/>
            <person name="Kaczynski Z."/>
            <person name="Czerwicka M."/>
            <person name="Jafra S."/>
        </authorList>
    </citation>
    <scope>NUCLEOTIDE SEQUENCE [LARGE SCALE GENOMIC DNA]</scope>
    <source>
        <strain evidence="1 2">A44</strain>
    </source>
</reference>
<dbReference type="AlphaFoldDB" id="A0A248UD07"/>
<organism evidence="1 2">
    <name type="scientific">Ochrobactrum quorumnocens</name>
    <dbReference type="NCBI Taxonomy" id="271865"/>
    <lineage>
        <taxon>Bacteria</taxon>
        <taxon>Pseudomonadati</taxon>
        <taxon>Pseudomonadota</taxon>
        <taxon>Alphaproteobacteria</taxon>
        <taxon>Hyphomicrobiales</taxon>
        <taxon>Brucellaceae</taxon>
        <taxon>Brucella/Ochrobactrum group</taxon>
        <taxon>Ochrobactrum</taxon>
    </lineage>
</organism>
<dbReference type="Proteomes" id="UP000215256">
    <property type="component" value="Chromosome 2"/>
</dbReference>
<dbReference type="Gene3D" id="3.20.20.140">
    <property type="entry name" value="Metal-dependent hydrolases"/>
    <property type="match status" value="1"/>
</dbReference>
<dbReference type="RefSeq" id="WP_244923161.1">
    <property type="nucleotide sequence ID" value="NZ_CP022603.1"/>
</dbReference>
<evidence type="ECO:0000313" key="1">
    <source>
        <dbReference type="EMBL" id="ASV84261.1"/>
    </source>
</evidence>
<dbReference type="GO" id="GO:0016787">
    <property type="term" value="F:hydrolase activity"/>
    <property type="evidence" value="ECO:0007669"/>
    <property type="project" value="UniProtKB-KW"/>
</dbReference>
<keyword evidence="1" id="KW-0378">Hydrolase</keyword>